<dbReference type="InterPro" id="IPR011109">
    <property type="entry name" value="DNA_bind_recombinase_dom"/>
</dbReference>
<dbReference type="Gene3D" id="3.40.50.1390">
    <property type="entry name" value="Resolvase, N-terminal catalytic domain"/>
    <property type="match status" value="1"/>
</dbReference>
<evidence type="ECO:0000256" key="4">
    <source>
        <dbReference type="PIRSR" id="PIRSR606118-50"/>
    </source>
</evidence>
<evidence type="ECO:0000259" key="7">
    <source>
        <dbReference type="PROSITE" id="PS51736"/>
    </source>
</evidence>
<evidence type="ECO:0000256" key="1">
    <source>
        <dbReference type="ARBA" id="ARBA00022908"/>
    </source>
</evidence>
<proteinExistence type="predicted"/>
<evidence type="ECO:0000256" key="5">
    <source>
        <dbReference type="PROSITE-ProRule" id="PRU10137"/>
    </source>
</evidence>
<dbReference type="PROSITE" id="PS51737">
    <property type="entry name" value="RECOMBINASE_DNA_BIND"/>
    <property type="match status" value="1"/>
</dbReference>
<dbReference type="Pfam" id="PF07508">
    <property type="entry name" value="Recombinase"/>
    <property type="match status" value="1"/>
</dbReference>
<feature type="domain" description="Resolvase/invertase-type recombinase catalytic" evidence="7">
    <location>
        <begin position="29"/>
        <end position="181"/>
    </location>
</feature>
<dbReference type="Pfam" id="PF13408">
    <property type="entry name" value="Zn_ribbon_recom"/>
    <property type="match status" value="1"/>
</dbReference>
<dbReference type="InterPro" id="IPR036162">
    <property type="entry name" value="Resolvase-like_N_sf"/>
</dbReference>
<dbReference type="EMBL" id="JARPXL010000044">
    <property type="protein sequence ID" value="MDT2546737.1"/>
    <property type="molecule type" value="Genomic_DNA"/>
</dbReference>
<dbReference type="PANTHER" id="PTHR30461">
    <property type="entry name" value="DNA-INVERTASE FROM LAMBDOID PROPHAGE"/>
    <property type="match status" value="1"/>
</dbReference>
<protein>
    <submittedName>
        <fullName evidence="9">Recombinase family protein</fullName>
    </submittedName>
</protein>
<dbReference type="AlphaFoldDB" id="A0AAW8TI06"/>
<dbReference type="GO" id="GO:0015074">
    <property type="term" value="P:DNA integration"/>
    <property type="evidence" value="ECO:0007669"/>
    <property type="project" value="UniProtKB-KW"/>
</dbReference>
<dbReference type="Proteomes" id="UP001254770">
    <property type="component" value="Unassembled WGS sequence"/>
</dbReference>
<keyword evidence="1" id="KW-0229">DNA integration</keyword>
<dbReference type="Gene3D" id="3.90.1750.20">
    <property type="entry name" value="Putative Large Serine Recombinase, Chain B, Domain 2"/>
    <property type="match status" value="1"/>
</dbReference>
<dbReference type="InterPro" id="IPR006118">
    <property type="entry name" value="Recombinase_CS"/>
</dbReference>
<name>A0AAW8TI06_9ENTE</name>
<dbReference type="InterPro" id="IPR006119">
    <property type="entry name" value="Resolv_N"/>
</dbReference>
<dbReference type="SUPFAM" id="SSF53041">
    <property type="entry name" value="Resolvase-like"/>
    <property type="match status" value="1"/>
</dbReference>
<accession>A0AAW8TI06</accession>
<dbReference type="InterPro" id="IPR050639">
    <property type="entry name" value="SSR_resolvase"/>
</dbReference>
<sequence>MEEKSFVTKQTKKPLTKEKENSQSSKRKRVALYIRVSTQEQAVEGHSIEAQEARAREYAERMDYEITNVYIDEGISGKSTKRPAFQRMMADARMGNFDFVIIWKLTRLGRNMLDILKTVEEFIKLGIELFSISENFDISTSSGKLMLQLLGSFGEFERNQISENVIMAMMSLVRDQKRYAGGRRLGYVSGLDAEGRKQLIIEPEEAKIVQLIYAKFLGGDEFRTIANYLNRQGYQTLKKNKFTPTAVRDILQNKIYAGYIEYARYLNWDTKRRKGKNPNPILVKGEHEPIIDQVTYQAVQERLVLEKDRPRWNLTGENVLTGLLRCPECGAPMGSNGVVNTLKDGTKKTLRYYSCSKFLSKGKKGCHANSIRKEKAEDFVAARLKEIVQVPEILDSLVKEMNRELHEQIAPLEQELAVIATEKQDLAPKLERLQQALEDSPDLHDNLIGRINELTSKIMLHTQRENEILTILSHKDQKIEVENVQQIVSSLDHLLEQSEKKVVKEIYRTFIDKILFDKKNMDDIKIYMKFDQKIVTQLNELYQKVVSDKKDTTSFVLKTPFYSVI</sequence>
<dbReference type="GO" id="GO:0000150">
    <property type="term" value="F:DNA strand exchange activity"/>
    <property type="evidence" value="ECO:0007669"/>
    <property type="project" value="InterPro"/>
</dbReference>
<dbReference type="PROSITE" id="PS00397">
    <property type="entry name" value="RECOMBINASES_1"/>
    <property type="match status" value="1"/>
</dbReference>
<dbReference type="InterPro" id="IPR025827">
    <property type="entry name" value="Zn_ribbon_recom_dom"/>
</dbReference>
<dbReference type="SMART" id="SM00857">
    <property type="entry name" value="Resolvase"/>
    <property type="match status" value="1"/>
</dbReference>
<evidence type="ECO:0000259" key="8">
    <source>
        <dbReference type="PROSITE" id="PS51737"/>
    </source>
</evidence>
<evidence type="ECO:0000256" key="3">
    <source>
        <dbReference type="ARBA" id="ARBA00023172"/>
    </source>
</evidence>
<keyword evidence="2" id="KW-0238">DNA-binding</keyword>
<keyword evidence="3" id="KW-0233">DNA recombination</keyword>
<reference evidence="9" key="1">
    <citation type="submission" date="2023-03" db="EMBL/GenBank/DDBJ databases">
        <authorList>
            <person name="Shen W."/>
            <person name="Cai J."/>
        </authorList>
    </citation>
    <scope>NUCLEOTIDE SEQUENCE</scope>
    <source>
        <strain evidence="9">Y15</strain>
    </source>
</reference>
<evidence type="ECO:0000256" key="6">
    <source>
        <dbReference type="SAM" id="MobiDB-lite"/>
    </source>
</evidence>
<dbReference type="CDD" id="cd00338">
    <property type="entry name" value="Ser_Recombinase"/>
    <property type="match status" value="1"/>
</dbReference>
<comment type="caution">
    <text evidence="9">The sequence shown here is derived from an EMBL/GenBank/DDBJ whole genome shotgun (WGS) entry which is preliminary data.</text>
</comment>
<dbReference type="PANTHER" id="PTHR30461:SF23">
    <property type="entry name" value="DNA RECOMBINASE-RELATED"/>
    <property type="match status" value="1"/>
</dbReference>
<evidence type="ECO:0000313" key="10">
    <source>
        <dbReference type="Proteomes" id="UP001254770"/>
    </source>
</evidence>
<feature type="region of interest" description="Disordered" evidence="6">
    <location>
        <begin position="1"/>
        <end position="27"/>
    </location>
</feature>
<evidence type="ECO:0000256" key="2">
    <source>
        <dbReference type="ARBA" id="ARBA00023125"/>
    </source>
</evidence>
<dbReference type="PROSITE" id="PS51736">
    <property type="entry name" value="RECOMBINASES_3"/>
    <property type="match status" value="1"/>
</dbReference>
<feature type="active site" description="O-(5'-phospho-DNA)-serine intermediate" evidence="4 5">
    <location>
        <position position="37"/>
    </location>
</feature>
<dbReference type="Pfam" id="PF00239">
    <property type="entry name" value="Resolvase"/>
    <property type="match status" value="1"/>
</dbReference>
<dbReference type="RefSeq" id="WP_083284969.1">
    <property type="nucleotide sequence ID" value="NZ_CP104392.1"/>
</dbReference>
<organism evidence="9 10">
    <name type="scientific">Enterococcus raffinosus</name>
    <dbReference type="NCBI Taxonomy" id="71452"/>
    <lineage>
        <taxon>Bacteria</taxon>
        <taxon>Bacillati</taxon>
        <taxon>Bacillota</taxon>
        <taxon>Bacilli</taxon>
        <taxon>Lactobacillales</taxon>
        <taxon>Enterococcaceae</taxon>
        <taxon>Enterococcus</taxon>
    </lineage>
</organism>
<dbReference type="InterPro" id="IPR038109">
    <property type="entry name" value="DNA_bind_recomb_sf"/>
</dbReference>
<dbReference type="GO" id="GO:0003677">
    <property type="term" value="F:DNA binding"/>
    <property type="evidence" value="ECO:0007669"/>
    <property type="project" value="UniProtKB-KW"/>
</dbReference>
<feature type="domain" description="Recombinase" evidence="8">
    <location>
        <begin position="184"/>
        <end position="309"/>
    </location>
</feature>
<gene>
    <name evidence="9" type="ORF">P7D69_20620</name>
</gene>
<evidence type="ECO:0000313" key="9">
    <source>
        <dbReference type="EMBL" id="MDT2546737.1"/>
    </source>
</evidence>